<dbReference type="InterPro" id="IPR036047">
    <property type="entry name" value="F-box-like_dom_sf"/>
</dbReference>
<dbReference type="PRINTS" id="PR01415">
    <property type="entry name" value="ANKYRIN"/>
</dbReference>
<dbReference type="Pfam" id="PF12796">
    <property type="entry name" value="Ank_2"/>
    <property type="match status" value="4"/>
</dbReference>
<dbReference type="EMBL" id="JAJKBJ010000003">
    <property type="protein sequence ID" value="MCL9683206.1"/>
    <property type="molecule type" value="Genomic_DNA"/>
</dbReference>
<evidence type="ECO:0000256" key="2">
    <source>
        <dbReference type="ARBA" id="ARBA00023043"/>
    </source>
</evidence>
<feature type="repeat" description="ANK" evidence="3">
    <location>
        <begin position="351"/>
        <end position="383"/>
    </location>
</feature>
<dbReference type="PROSITE" id="PS50181">
    <property type="entry name" value="FBOX"/>
    <property type="match status" value="1"/>
</dbReference>
<dbReference type="PANTHER" id="PTHR24198:SF165">
    <property type="entry name" value="ANKYRIN REPEAT-CONTAINING PROTEIN-RELATED"/>
    <property type="match status" value="1"/>
</dbReference>
<keyword evidence="2 3" id="KW-0040">ANK repeat</keyword>
<dbReference type="Proteomes" id="UP001139721">
    <property type="component" value="Unassembled WGS sequence"/>
</dbReference>
<feature type="repeat" description="ANK" evidence="3">
    <location>
        <begin position="401"/>
        <end position="433"/>
    </location>
</feature>
<dbReference type="SUPFAM" id="SSF81383">
    <property type="entry name" value="F-box domain"/>
    <property type="match status" value="1"/>
</dbReference>
<dbReference type="Gene3D" id="1.25.40.20">
    <property type="entry name" value="Ankyrin repeat-containing domain"/>
    <property type="match status" value="4"/>
</dbReference>
<protein>
    <submittedName>
        <fullName evidence="5">Ankyrin repeat domain-containing protein</fullName>
    </submittedName>
</protein>
<feature type="repeat" description="ANK" evidence="3">
    <location>
        <begin position="509"/>
        <end position="541"/>
    </location>
</feature>
<proteinExistence type="predicted"/>
<evidence type="ECO:0000259" key="4">
    <source>
        <dbReference type="PROSITE" id="PS50181"/>
    </source>
</evidence>
<dbReference type="AlphaFoldDB" id="A0A9X2CYR3"/>
<feature type="repeat" description="ANK" evidence="3">
    <location>
        <begin position="243"/>
        <end position="275"/>
    </location>
</feature>
<dbReference type="RefSeq" id="WP_250419666.1">
    <property type="nucleotide sequence ID" value="NZ_JAJKBJ010000003.1"/>
</dbReference>
<dbReference type="PANTHER" id="PTHR24198">
    <property type="entry name" value="ANKYRIN REPEAT AND PROTEIN KINASE DOMAIN-CONTAINING PROTEIN"/>
    <property type="match status" value="1"/>
</dbReference>
<accession>A0A9X2CYR3</accession>
<dbReference type="PROSITE" id="PS50088">
    <property type="entry name" value="ANK_REPEAT"/>
    <property type="match status" value="5"/>
</dbReference>
<dbReference type="Gene3D" id="1.20.1280.50">
    <property type="match status" value="1"/>
</dbReference>
<dbReference type="Pfam" id="PF12937">
    <property type="entry name" value="F-box-like"/>
    <property type="match status" value="1"/>
</dbReference>
<evidence type="ECO:0000256" key="1">
    <source>
        <dbReference type="ARBA" id="ARBA00022737"/>
    </source>
</evidence>
<evidence type="ECO:0000256" key="3">
    <source>
        <dbReference type="PROSITE-ProRule" id="PRU00023"/>
    </source>
</evidence>
<feature type="repeat" description="ANK" evidence="3">
    <location>
        <begin position="548"/>
        <end position="580"/>
    </location>
</feature>
<reference evidence="5" key="1">
    <citation type="submission" date="2021-11" db="EMBL/GenBank/DDBJ databases">
        <title>Legionella maioricencis sp. nov., a new species isolated from hot water samples in Mallorca.</title>
        <authorList>
            <person name="Crespi S."/>
            <person name="Drasar V."/>
            <person name="Salva-Serra F."/>
            <person name="Jaen-Luchoro D."/>
            <person name="Pineiro-Iglesias B."/>
            <person name="Aliaga F."/>
            <person name="Fernandez-Juarez V."/>
            <person name="Coll G."/>
            <person name="Moore E.R.B."/>
            <person name="Bennasar-Figueras A."/>
        </authorList>
    </citation>
    <scope>NUCLEOTIDE SEQUENCE</scope>
    <source>
        <strain evidence="5">HCPI-6</strain>
    </source>
</reference>
<dbReference type="InterPro" id="IPR002110">
    <property type="entry name" value="Ankyrin_rpt"/>
</dbReference>
<sequence length="689" mass="76822">MRARKEKNSSGYFGTLPQELLLGIFSECSPEVLGVIALVCKLFQQNIRTNGIWRSKLLKHFPHAYDDTDCYSKFVSCYAEEYYPKPQAISHQLKSFFFPNHIDANIGKIFSAVKENDIEELMRYELAVKDLLRTDRWGKTLLDWAMKYQYQSILDYFFHLAGHEYVGNDTIIAPDKVDESGRTILHWAILCRQPPHVVQLLIVAGCTYHNAGGLHLACSVNYFELVKLILEIAPSLLNQIDAWGQTPILWAASRGNTEIVRYLAERGADLTQVTNIPGDPHEGFAALHWAVAGPYEDCAAILIEYESLPNLIRLTSWDMQVIHMVCRFGLLNSVRRLLEKVPSLLWQTDLMGRTPLSWSASMGHMEIVRYLTEFEVDFSSVTNTAGAPCKAPCLVNHADSLGQTPIIWAASRGHAEIVRYLVELGADLSPATNSAGNPHDGFGALHWAVAGKYEDCVAILIQHETLSSLIRRTSSGRQVIHMVCCDGLLNSVKRLLEKAPDLLNQKDSMGQTPILWAASRGHTEIVCYLAELGADLSQVTNNAGDPHDGFSALHWAAEGGHVDTVKVLINSNASPFQRDSCNRTAVEVSKSALIKGILQLEMFIKESIEQAAINTYFLFNSKSKKNRPALFAAATVLKGVVYNRVEESALEPFKKELYSDELASIYSNLFNYSLTDIIHHSLTSFASQG</sequence>
<dbReference type="PROSITE" id="PS50297">
    <property type="entry name" value="ANK_REP_REGION"/>
    <property type="match status" value="4"/>
</dbReference>
<keyword evidence="1" id="KW-0677">Repeat</keyword>
<evidence type="ECO:0000313" key="5">
    <source>
        <dbReference type="EMBL" id="MCL9683206.1"/>
    </source>
</evidence>
<feature type="domain" description="F-box" evidence="4">
    <location>
        <begin position="10"/>
        <end position="56"/>
    </location>
</feature>
<organism evidence="5 6">
    <name type="scientific">Legionella maioricensis</name>
    <dbReference type="NCBI Taxonomy" id="2896528"/>
    <lineage>
        <taxon>Bacteria</taxon>
        <taxon>Pseudomonadati</taxon>
        <taxon>Pseudomonadota</taxon>
        <taxon>Gammaproteobacteria</taxon>
        <taxon>Legionellales</taxon>
        <taxon>Legionellaceae</taxon>
        <taxon>Legionella</taxon>
    </lineage>
</organism>
<dbReference type="SUPFAM" id="SSF48403">
    <property type="entry name" value="Ankyrin repeat"/>
    <property type="match status" value="2"/>
</dbReference>
<gene>
    <name evidence="5" type="ORF">LOX96_03805</name>
</gene>
<evidence type="ECO:0000313" key="6">
    <source>
        <dbReference type="Proteomes" id="UP001139721"/>
    </source>
</evidence>
<keyword evidence="6" id="KW-1185">Reference proteome</keyword>
<dbReference type="SMART" id="SM00248">
    <property type="entry name" value="ANK"/>
    <property type="match status" value="11"/>
</dbReference>
<dbReference type="InterPro" id="IPR001810">
    <property type="entry name" value="F-box_dom"/>
</dbReference>
<comment type="caution">
    <text evidence="5">The sequence shown here is derived from an EMBL/GenBank/DDBJ whole genome shotgun (WGS) entry which is preliminary data.</text>
</comment>
<name>A0A9X2CYR3_9GAMM</name>
<dbReference type="InterPro" id="IPR036770">
    <property type="entry name" value="Ankyrin_rpt-contain_sf"/>
</dbReference>